<reference evidence="2" key="1">
    <citation type="submission" date="2023-10" db="EMBL/GenBank/DDBJ databases">
        <authorList>
            <person name="Chen Y."/>
            <person name="Shah S."/>
            <person name="Dougan E. K."/>
            <person name="Thang M."/>
            <person name="Chan C."/>
        </authorList>
    </citation>
    <scope>NUCLEOTIDE SEQUENCE [LARGE SCALE GENOMIC DNA]</scope>
</reference>
<dbReference type="Proteomes" id="UP001189429">
    <property type="component" value="Unassembled WGS sequence"/>
</dbReference>
<feature type="region of interest" description="Disordered" evidence="1">
    <location>
        <begin position="43"/>
        <end position="73"/>
    </location>
</feature>
<feature type="compositionally biased region" description="Low complexity" evidence="1">
    <location>
        <begin position="97"/>
        <end position="120"/>
    </location>
</feature>
<evidence type="ECO:0000256" key="1">
    <source>
        <dbReference type="SAM" id="MobiDB-lite"/>
    </source>
</evidence>
<evidence type="ECO:0000313" key="3">
    <source>
        <dbReference type="Proteomes" id="UP001189429"/>
    </source>
</evidence>
<evidence type="ECO:0000313" key="2">
    <source>
        <dbReference type="EMBL" id="CAK0853382.1"/>
    </source>
</evidence>
<name>A0ABN9U3F7_9DINO</name>
<keyword evidence="3" id="KW-1185">Reference proteome</keyword>
<protein>
    <submittedName>
        <fullName evidence="2">Uncharacterized protein</fullName>
    </submittedName>
</protein>
<proteinExistence type="predicted"/>
<feature type="compositionally biased region" description="Basic and acidic residues" evidence="1">
    <location>
        <begin position="62"/>
        <end position="71"/>
    </location>
</feature>
<comment type="caution">
    <text evidence="2">The sequence shown here is derived from an EMBL/GenBank/DDBJ whole genome shotgun (WGS) entry which is preliminary data.</text>
</comment>
<gene>
    <name evidence="2" type="ORF">PCOR1329_LOCUS44881</name>
</gene>
<accession>A0ABN9U3F7</accession>
<feature type="compositionally biased region" description="Low complexity" evidence="1">
    <location>
        <begin position="165"/>
        <end position="181"/>
    </location>
</feature>
<feature type="region of interest" description="Disordered" evidence="1">
    <location>
        <begin position="146"/>
        <end position="181"/>
    </location>
</feature>
<organism evidence="2 3">
    <name type="scientific">Prorocentrum cordatum</name>
    <dbReference type="NCBI Taxonomy" id="2364126"/>
    <lineage>
        <taxon>Eukaryota</taxon>
        <taxon>Sar</taxon>
        <taxon>Alveolata</taxon>
        <taxon>Dinophyceae</taxon>
        <taxon>Prorocentrales</taxon>
        <taxon>Prorocentraceae</taxon>
        <taxon>Prorocentrum</taxon>
    </lineage>
</organism>
<dbReference type="EMBL" id="CAUYUJ010015393">
    <property type="protein sequence ID" value="CAK0853382.1"/>
    <property type="molecule type" value="Genomic_DNA"/>
</dbReference>
<feature type="region of interest" description="Disordered" evidence="1">
    <location>
        <begin position="1"/>
        <end position="20"/>
    </location>
</feature>
<sequence>MPQGGGKRARAGGEELPAAVPRPEAWGWELAEDPIQLSQALLQEPVNKAPRKSATPWRNLGRRQERRKEAAQEDLPLIVRCLRRGAMVAEAPPAPAAPAAEGSRAGLPAGRAPAPPAAAAAPAGSASAQLAKLLVRNRPAAALLAAGPSARPPQQPVAPLPARWAPPAGSQRPPAGAPAAAATTPLWELAGRGNGARDLSGQPGESVATRTMTLQQGAAVCQWVLWAGAAERWGPQLEGRRVRVFGARVQEIMGALQLKGCTRVEVCEAPGHEGGPGGEPQG</sequence>
<feature type="compositionally biased region" description="Pro residues" evidence="1">
    <location>
        <begin position="150"/>
        <end position="159"/>
    </location>
</feature>
<feature type="region of interest" description="Disordered" evidence="1">
    <location>
        <begin position="92"/>
        <end position="120"/>
    </location>
</feature>